<sequence length="93" mass="10430">MESRESPRVISDLTWSDVRKARPNSLKESASLTMYEKTREGCLKVRFGFSSKGSMMLATKFCRNLCSSSSIVLNSLRISCFFICASTHSGLHK</sequence>
<proteinExistence type="predicted"/>
<keyword evidence="1" id="KW-1185">Reference proteome</keyword>
<organism evidence="1 2">
    <name type="scientific">Ascaris lumbricoides</name>
    <name type="common">Giant roundworm</name>
    <dbReference type="NCBI Taxonomy" id="6252"/>
    <lineage>
        <taxon>Eukaryota</taxon>
        <taxon>Metazoa</taxon>
        <taxon>Ecdysozoa</taxon>
        <taxon>Nematoda</taxon>
        <taxon>Chromadorea</taxon>
        <taxon>Rhabditida</taxon>
        <taxon>Spirurina</taxon>
        <taxon>Ascaridomorpha</taxon>
        <taxon>Ascaridoidea</taxon>
        <taxon>Ascarididae</taxon>
        <taxon>Ascaris</taxon>
    </lineage>
</organism>
<name>A0A0M3HXL8_ASCLU</name>
<evidence type="ECO:0000313" key="2">
    <source>
        <dbReference type="WBParaSite" id="ALUE_0000810001-mRNA-1"/>
    </source>
</evidence>
<dbReference type="AlphaFoldDB" id="A0A0M3HXL8"/>
<accession>A0A0M3HXL8</accession>
<dbReference type="Proteomes" id="UP000036681">
    <property type="component" value="Unplaced"/>
</dbReference>
<evidence type="ECO:0000313" key="1">
    <source>
        <dbReference type="Proteomes" id="UP000036681"/>
    </source>
</evidence>
<protein>
    <submittedName>
        <fullName evidence="2">Uncharacterized protein</fullName>
    </submittedName>
</protein>
<reference evidence="2" key="1">
    <citation type="submission" date="2017-02" db="UniProtKB">
        <authorList>
            <consortium name="WormBaseParasite"/>
        </authorList>
    </citation>
    <scope>IDENTIFICATION</scope>
</reference>
<dbReference type="WBParaSite" id="ALUE_0000810001-mRNA-1">
    <property type="protein sequence ID" value="ALUE_0000810001-mRNA-1"/>
    <property type="gene ID" value="ALUE_0000810001"/>
</dbReference>